<comment type="caution">
    <text evidence="14">The sequence shown here is derived from an EMBL/GenBank/DDBJ whole genome shotgun (WGS) entry which is preliminary data.</text>
</comment>
<dbReference type="InterPro" id="IPR032882">
    <property type="entry name" value="SrkA/RdoA"/>
</dbReference>
<comment type="catalytic activity">
    <reaction evidence="11">
        <text>L-seryl-[protein] + ATP = O-phospho-L-seryl-[protein] + ADP + H(+)</text>
        <dbReference type="Rhea" id="RHEA:17989"/>
        <dbReference type="Rhea" id="RHEA-COMP:9863"/>
        <dbReference type="Rhea" id="RHEA-COMP:11604"/>
        <dbReference type="ChEBI" id="CHEBI:15378"/>
        <dbReference type="ChEBI" id="CHEBI:29999"/>
        <dbReference type="ChEBI" id="CHEBI:30616"/>
        <dbReference type="ChEBI" id="CHEBI:83421"/>
        <dbReference type="ChEBI" id="CHEBI:456216"/>
        <dbReference type="EC" id="2.7.11.1"/>
    </reaction>
</comment>
<evidence type="ECO:0000256" key="8">
    <source>
        <dbReference type="ARBA" id="ARBA00022840"/>
    </source>
</evidence>
<dbReference type="GO" id="GO:0004674">
    <property type="term" value="F:protein serine/threonine kinase activity"/>
    <property type="evidence" value="ECO:0007669"/>
    <property type="project" value="UniProtKB-UniRule"/>
</dbReference>
<comment type="subunit">
    <text evidence="11">Monomer.</text>
</comment>
<name>A0A4V2EV42_9BURK</name>
<dbReference type="GO" id="GO:0005737">
    <property type="term" value="C:cytoplasm"/>
    <property type="evidence" value="ECO:0007669"/>
    <property type="project" value="UniProtKB-SubCell"/>
</dbReference>
<evidence type="ECO:0000313" key="14">
    <source>
        <dbReference type="EMBL" id="RZS47393.1"/>
    </source>
</evidence>
<dbReference type="Gene3D" id="1.20.1270.170">
    <property type="match status" value="1"/>
</dbReference>
<evidence type="ECO:0000256" key="10">
    <source>
        <dbReference type="ARBA" id="ARBA00023016"/>
    </source>
</evidence>
<evidence type="ECO:0000256" key="4">
    <source>
        <dbReference type="ARBA" id="ARBA00022679"/>
    </source>
</evidence>
<gene>
    <name evidence="11" type="primary">srkA</name>
    <name evidence="14" type="ORF">EV685_3596</name>
</gene>
<evidence type="ECO:0000256" key="5">
    <source>
        <dbReference type="ARBA" id="ARBA00022723"/>
    </source>
</evidence>
<organism evidence="14 15">
    <name type="scientific">Sphaerotilus mobilis</name>
    <dbReference type="NCBI Taxonomy" id="47994"/>
    <lineage>
        <taxon>Bacteria</taxon>
        <taxon>Pseudomonadati</taxon>
        <taxon>Pseudomonadota</taxon>
        <taxon>Betaproteobacteria</taxon>
        <taxon>Burkholderiales</taxon>
        <taxon>Sphaerotilaceae</taxon>
        <taxon>Sphaerotilus</taxon>
    </lineage>
</organism>
<keyword evidence="8 11" id="KW-0067">ATP-binding</keyword>
<feature type="binding site" evidence="11">
    <location>
        <position position="265"/>
    </location>
    <ligand>
        <name>Mg(2+)</name>
        <dbReference type="ChEBI" id="CHEBI:18420"/>
    </ligand>
</feature>
<comment type="similarity">
    <text evidence="11">Belongs to the SrkA/RdoA protein kinase family.</text>
</comment>
<feature type="site" description="ATP" evidence="11">
    <location>
        <position position="58"/>
    </location>
</feature>
<dbReference type="Proteomes" id="UP000293433">
    <property type="component" value="Unassembled WGS sequence"/>
</dbReference>
<dbReference type="GO" id="GO:0005524">
    <property type="term" value="F:ATP binding"/>
    <property type="evidence" value="ECO:0007669"/>
    <property type="project" value="UniProtKB-UniRule"/>
</dbReference>
<evidence type="ECO:0000256" key="1">
    <source>
        <dbReference type="ARBA" id="ARBA00022490"/>
    </source>
</evidence>
<dbReference type="Pfam" id="PF01636">
    <property type="entry name" value="APH"/>
    <property type="match status" value="1"/>
</dbReference>
<evidence type="ECO:0000256" key="2">
    <source>
        <dbReference type="ARBA" id="ARBA00022527"/>
    </source>
</evidence>
<dbReference type="EC" id="2.7.11.1" evidence="11"/>
<dbReference type="HAMAP" id="MF_01497">
    <property type="entry name" value="SrkA_kinase"/>
    <property type="match status" value="1"/>
</dbReference>
<keyword evidence="5 11" id="KW-0479">Metal-binding</keyword>
<evidence type="ECO:0000256" key="3">
    <source>
        <dbReference type="ARBA" id="ARBA00022553"/>
    </source>
</evidence>
<reference evidence="14 15" key="1">
    <citation type="submission" date="2019-02" db="EMBL/GenBank/DDBJ databases">
        <title>Genomic Encyclopedia of Type Strains, Phase IV (KMG-IV): sequencing the most valuable type-strain genomes for metagenomic binning, comparative biology and taxonomic classification.</title>
        <authorList>
            <person name="Goeker M."/>
        </authorList>
    </citation>
    <scope>NUCLEOTIDE SEQUENCE [LARGE SCALE GENOMIC DNA]</scope>
    <source>
        <strain evidence="14 15">DSM 10617</strain>
    </source>
</reference>
<comment type="function">
    <text evidence="11">A protein kinase that phosphorylates Ser and Thr residues. Probably acts to suppress the effects of stress linked to accumulation of reactive oxygen species. Probably involved in the extracytoplasmic stress response.</text>
</comment>
<keyword evidence="4 11" id="KW-0808">Transferase</keyword>
<accession>A0A4V2EV42</accession>
<evidence type="ECO:0000256" key="6">
    <source>
        <dbReference type="ARBA" id="ARBA00022741"/>
    </source>
</evidence>
<comment type="subcellular location">
    <subcellularLocation>
        <location evidence="11">Cytoplasm</location>
    </subcellularLocation>
</comment>
<dbReference type="Gene3D" id="3.30.200.70">
    <property type="match status" value="1"/>
</dbReference>
<dbReference type="PANTHER" id="PTHR39573">
    <property type="entry name" value="STRESS RESPONSE KINASE A"/>
    <property type="match status" value="1"/>
</dbReference>
<keyword evidence="3 11" id="KW-0597">Phosphoprotein</keyword>
<keyword evidence="9 11" id="KW-0460">Magnesium</keyword>
<proteinExistence type="inferred from homology"/>
<dbReference type="GO" id="GO:0106310">
    <property type="term" value="F:protein serine kinase activity"/>
    <property type="evidence" value="ECO:0007669"/>
    <property type="project" value="RHEA"/>
</dbReference>
<feature type="active site" description="Proton acceptor" evidence="11">
    <location>
        <position position="248"/>
    </location>
</feature>
<dbReference type="InterPro" id="IPR011009">
    <property type="entry name" value="Kinase-like_dom_sf"/>
</dbReference>
<comment type="cofactor">
    <cofactor evidence="11">
        <name>Mg(2+)</name>
        <dbReference type="ChEBI" id="CHEBI:18420"/>
    </cofactor>
</comment>
<keyword evidence="10 11" id="KW-0346">Stress response</keyword>
<evidence type="ECO:0000256" key="7">
    <source>
        <dbReference type="ARBA" id="ARBA00022777"/>
    </source>
</evidence>
<keyword evidence="15" id="KW-1185">Reference proteome</keyword>
<dbReference type="Gene3D" id="1.10.510.10">
    <property type="entry name" value="Transferase(Phosphotransferase) domain 1"/>
    <property type="match status" value="1"/>
</dbReference>
<evidence type="ECO:0000259" key="13">
    <source>
        <dbReference type="Pfam" id="PF01636"/>
    </source>
</evidence>
<dbReference type="GO" id="GO:0000287">
    <property type="term" value="F:magnesium ion binding"/>
    <property type="evidence" value="ECO:0007669"/>
    <property type="project" value="UniProtKB-UniRule"/>
</dbReference>
<evidence type="ECO:0000313" key="15">
    <source>
        <dbReference type="Proteomes" id="UP000293433"/>
    </source>
</evidence>
<keyword evidence="7 11" id="KW-0418">Kinase</keyword>
<dbReference type="InterPro" id="IPR002575">
    <property type="entry name" value="Aminoglycoside_PTrfase"/>
</dbReference>
<comment type="catalytic activity">
    <reaction evidence="11">
        <text>L-threonyl-[protein] + ATP = O-phospho-L-threonyl-[protein] + ADP + H(+)</text>
        <dbReference type="Rhea" id="RHEA:46608"/>
        <dbReference type="Rhea" id="RHEA-COMP:11060"/>
        <dbReference type="Rhea" id="RHEA-COMP:11605"/>
        <dbReference type="ChEBI" id="CHEBI:15378"/>
        <dbReference type="ChEBI" id="CHEBI:30013"/>
        <dbReference type="ChEBI" id="CHEBI:30616"/>
        <dbReference type="ChEBI" id="CHEBI:61977"/>
        <dbReference type="ChEBI" id="CHEBI:456216"/>
        <dbReference type="EC" id="2.7.11.1"/>
    </reaction>
</comment>
<feature type="active site" evidence="11">
    <location>
        <position position="265"/>
    </location>
</feature>
<feature type="binding site" evidence="11">
    <location>
        <position position="253"/>
    </location>
    <ligand>
        <name>Mg(2+)</name>
        <dbReference type="ChEBI" id="CHEBI:18420"/>
    </ligand>
</feature>
<evidence type="ECO:0000256" key="9">
    <source>
        <dbReference type="ARBA" id="ARBA00022842"/>
    </source>
</evidence>
<evidence type="ECO:0000256" key="11">
    <source>
        <dbReference type="HAMAP-Rule" id="MF_01497"/>
    </source>
</evidence>
<keyword evidence="2 11" id="KW-0723">Serine/threonine-protein kinase</keyword>
<feature type="domain" description="Aminoglycoside phosphotransferase" evidence="13">
    <location>
        <begin position="55"/>
        <end position="312"/>
    </location>
</feature>
<keyword evidence="1 11" id="KW-0963">Cytoplasm</keyword>
<feature type="region of interest" description="Disordered" evidence="12">
    <location>
        <begin position="1"/>
        <end position="30"/>
    </location>
</feature>
<evidence type="ECO:0000256" key="12">
    <source>
        <dbReference type="SAM" id="MobiDB-lite"/>
    </source>
</evidence>
<dbReference type="NCBIfam" id="NF008738">
    <property type="entry name" value="PRK11768.1"/>
    <property type="match status" value="1"/>
</dbReference>
<dbReference type="PANTHER" id="PTHR39573:SF1">
    <property type="entry name" value="STRESS RESPONSE KINASE A"/>
    <property type="match status" value="1"/>
</dbReference>
<sequence length="372" mass="41223">MTRTPLAYDAGMQPLPDPLPATGETPAQPYAGLTPDVVMDALDAAGLRGDGRILQLNSYENRVFQIHLEDGRIVVAKFYRAGRWSDAQILEEHTFARELAEAEVPAVAPLVLVAPTADMTTLSPATLRGTPPTLAQWTTTAGSTPWRYAVTPRCGGRSPELEDPAVLEWIGRFLARLHVVGERRPFEHRLHFDGTLRVRAAVASLADSPWIPMGAFQPWQRTALQALDAVDDRLAGLADLTLLRVHGDCHVGNLLWTPTGPHFVDLDDAVTGPAVQDLWMLLGGNRHEMQAQLGALLDGYETLRAFDRRELALIEPLRTLRLILHSHWIARRWDDPAFPIAFPNFDSPSYWAQQTTQLQEQLEAMAEPPLIA</sequence>
<dbReference type="SUPFAM" id="SSF56112">
    <property type="entry name" value="Protein kinase-like (PK-like)"/>
    <property type="match status" value="1"/>
</dbReference>
<dbReference type="EMBL" id="SGWV01000012">
    <property type="protein sequence ID" value="RZS47393.1"/>
    <property type="molecule type" value="Genomic_DNA"/>
</dbReference>
<dbReference type="AlphaFoldDB" id="A0A4V2EV42"/>
<keyword evidence="6 11" id="KW-0547">Nucleotide-binding</keyword>
<protein>
    <recommendedName>
        <fullName evidence="11">Stress response kinase A</fullName>
        <ecNumber evidence="11">2.7.11.1</ecNumber>
    </recommendedName>
    <alternativeName>
        <fullName evidence="11">Serine/threonine-protein kinase SrkA</fullName>
    </alternativeName>
</protein>